<protein>
    <recommendedName>
        <fullName evidence="7">C2 domain-containing protein</fullName>
    </recommendedName>
</protein>
<reference evidence="5" key="1">
    <citation type="submission" date="2016-04" db="EMBL/GenBank/DDBJ databases">
        <authorList>
            <person name="Evans L.H."/>
            <person name="Alamgir A."/>
            <person name="Owens N."/>
            <person name="Weber N.D."/>
            <person name="Virtaneva K."/>
            <person name="Barbian K."/>
            <person name="Babar A."/>
            <person name="Rosenke K."/>
        </authorList>
    </citation>
    <scope>NUCLEOTIDE SEQUENCE [LARGE SCALE GENOMIC DNA]</scope>
    <source>
        <strain evidence="5">CBS 101.48</strain>
    </source>
</reference>
<dbReference type="InParanoid" id="A0A163LRA5"/>
<dbReference type="PANTHER" id="PTHR47263">
    <property type="entry name" value="ADENYLATE CYCLASE ACTIVATION PROTEIN GIT1"/>
    <property type="match status" value="1"/>
</dbReference>
<dbReference type="PANTHER" id="PTHR47263:SF1">
    <property type="entry name" value="C2 DOMAIN PROTEIN (AFU_ORTHOLOGUE AFUA_7G02350)"/>
    <property type="match status" value="1"/>
</dbReference>
<dbReference type="InterPro" id="IPR000008">
    <property type="entry name" value="C2_dom"/>
</dbReference>
<dbReference type="Pfam" id="PF06292">
    <property type="entry name" value="MUN"/>
    <property type="match status" value="1"/>
</dbReference>
<sequence>MEFNNNGLAMGRGGGVSTRRSQRPINTMSVYDYSLRCAIRACLEQTSNLRPSLLNSNSRSSERDRRSVHLGVSDMLGSLSDRFGDESKPDKLTREVVRALLRRLDDIKKGKDTSKMEYREQRFLTVVAQVQKSVQQHRYRPSGTINDLVIVFLKTSEAEFKKENPNPAAAATWRDDLTRYVARFADIVKQTVQEDAPSSSSPELIDKLNGFIGSGRPSAKTRQLSDKRNPASPNQPSLAYGSVESFENFSMVKTVQALFQVNPLEHRRKLRELQTVCTQSAFMHDLKKCINNVHTNQPYPAKVDDFPNRHSYDAWQKREVKQLSELLKTLTLLDPNLTMGNGDHDGGMNNGNRSPYGQDQTSAMAGFTFIPGDPRGYFRLLMNMCIDYDTDIIPDSERAKTSVLSQQSDELLRECWRTWRLSAPFRTVLYMELIKQRFDQGVFNVDDIRDAFRTLDKAMKENDINSWTLSDRANLLYIYEGMERTFVKELAAGLSEYWKISPDWIRDSVSMLDRIYEDPLYQQTHPNPLSQYKNLVETVEGAAVERWRSLEKACIKDSDDLTNLLTLADKLIKELVSLATKKFKSPIKGVLSIPGIVMTIQMPYFALEMENWAYLPAAQDAPIEVTFNLYHKVLSLKRLYDQYGPQQKAALFKVESWFLSHVRRWLKTTDAATPEWVGNAIKQDDFKPTNNITMHSSSIVDLFSLFHQAVDFVQKLQWPNEYQRCRFMTALSKVIGVALTQYTYAVEDMIAEDIYPHSIHDRDAPGSHSFLDKAKLQLTGSRSSVRPDSIPDDFTLELCVKINDIEAARSRLDRLYQIMDVDEIAEYLRENGGTTIEKEDQVNYLYSIKAVRAENLQPLDSNGLSDPYVIFEIDGKQVCRTRTVYETLNPRWDQTFDLWLGNETVSVLGVVYDEDLLTAHDECGVAWFKLSPEYFDDYQSHELVLDLHPQGKLVLRITMEGEKDDIQFWFGKAFRTLKRAENDAAGLIVDRMGRYIRHCLSRKVLDKLLCRDRSFFSSFSRTNKHVEPSLQDCEDSIVPLLDYLERNLHILNDHLSESNMQLVILKIWKEILVALEGVLLPPLSEHHSDMRPLDDYEFHIVFKWLELLKVLFNGGEDGDAVPLEKLENSQYYALLSINVAYNLETDQLMQSYHAAVNNQAELKQRGGRKADRSKSVYHSKNTVRKKKAPKKLPSVAATAAASIDLPSGEVVLRILRMRSGKHVREFLRTEFEKRNNPPPPPPPPHAVKAPTSLRDPTPPLPPLPPLHTSRSSSSSLPPPPPVPAHHV</sequence>
<feature type="compositionally biased region" description="Pro residues" evidence="1">
    <location>
        <begin position="1276"/>
        <end position="1287"/>
    </location>
</feature>
<dbReference type="InterPro" id="IPR010439">
    <property type="entry name" value="MUN_dom"/>
</dbReference>
<evidence type="ECO:0000313" key="6">
    <source>
        <dbReference type="Proteomes" id="UP000078561"/>
    </source>
</evidence>
<feature type="region of interest" description="Disordered" evidence="1">
    <location>
        <begin position="1162"/>
        <end position="1194"/>
    </location>
</feature>
<evidence type="ECO:0000259" key="3">
    <source>
        <dbReference type="PROSITE" id="PS51258"/>
    </source>
</evidence>
<name>A0A163LRA5_ABSGL</name>
<dbReference type="SUPFAM" id="SSF49562">
    <property type="entry name" value="C2 domain (Calcium/lipid-binding domain, CaLB)"/>
    <property type="match status" value="1"/>
</dbReference>
<feature type="domain" description="C2" evidence="2">
    <location>
        <begin position="827"/>
        <end position="945"/>
    </location>
</feature>
<feature type="region of interest" description="Disordered" evidence="1">
    <location>
        <begin position="210"/>
        <end position="237"/>
    </location>
</feature>
<feature type="domain" description="MHD2" evidence="4">
    <location>
        <begin position="1034"/>
        <end position="1152"/>
    </location>
</feature>
<feature type="domain" description="MHD1" evidence="3">
    <location>
        <begin position="627"/>
        <end position="746"/>
    </location>
</feature>
<feature type="region of interest" description="Disordered" evidence="1">
    <location>
        <begin position="1231"/>
        <end position="1287"/>
    </location>
</feature>
<dbReference type="FunCoup" id="A0A163LRA5">
    <property type="interactions" value="36"/>
</dbReference>
<dbReference type="STRING" id="4829.A0A163LRA5"/>
<dbReference type="OrthoDB" id="2015333at2759"/>
<dbReference type="Gene3D" id="1.20.58.1100">
    <property type="match status" value="1"/>
</dbReference>
<dbReference type="Gene3D" id="1.10.357.50">
    <property type="match status" value="1"/>
</dbReference>
<keyword evidence="6" id="KW-1185">Reference proteome</keyword>
<dbReference type="InterPro" id="IPR035892">
    <property type="entry name" value="C2_domain_sf"/>
</dbReference>
<dbReference type="Pfam" id="PF00168">
    <property type="entry name" value="C2"/>
    <property type="match status" value="1"/>
</dbReference>
<dbReference type="EMBL" id="LT550481">
    <property type="protein sequence ID" value="SAL95778.1"/>
    <property type="molecule type" value="Genomic_DNA"/>
</dbReference>
<evidence type="ECO:0000259" key="4">
    <source>
        <dbReference type="PROSITE" id="PS51259"/>
    </source>
</evidence>
<dbReference type="InterPro" id="IPR014770">
    <property type="entry name" value="Munc13_1"/>
</dbReference>
<dbReference type="InterPro" id="IPR052811">
    <property type="entry name" value="Glucose_resp_signaling"/>
</dbReference>
<dbReference type="Gene3D" id="2.60.40.150">
    <property type="entry name" value="C2 domain"/>
    <property type="match status" value="1"/>
</dbReference>
<dbReference type="PROSITE" id="PS51258">
    <property type="entry name" value="MHD1"/>
    <property type="match status" value="1"/>
</dbReference>
<evidence type="ECO:0008006" key="7">
    <source>
        <dbReference type="Google" id="ProtNLM"/>
    </source>
</evidence>
<feature type="compositionally biased region" description="Pro residues" evidence="1">
    <location>
        <begin position="1236"/>
        <end position="1245"/>
    </location>
</feature>
<gene>
    <name evidence="5" type="primary">ABSGL_01119.1 scaffold 1223</name>
</gene>
<dbReference type="OMA" id="ENDASCW"/>
<feature type="compositionally biased region" description="Basic residues" evidence="1">
    <location>
        <begin position="1175"/>
        <end position="1190"/>
    </location>
</feature>
<evidence type="ECO:0000313" key="5">
    <source>
        <dbReference type="EMBL" id="SAL95778.1"/>
    </source>
</evidence>
<evidence type="ECO:0000259" key="2">
    <source>
        <dbReference type="PROSITE" id="PS50004"/>
    </source>
</evidence>
<feature type="compositionally biased region" description="Low complexity" evidence="1">
    <location>
        <begin position="1266"/>
        <end position="1275"/>
    </location>
</feature>
<dbReference type="PROSITE" id="PS51259">
    <property type="entry name" value="MHD2"/>
    <property type="match status" value="1"/>
</dbReference>
<dbReference type="PROSITE" id="PS50004">
    <property type="entry name" value="C2"/>
    <property type="match status" value="1"/>
</dbReference>
<accession>A0A163LRA5</accession>
<dbReference type="Proteomes" id="UP000078561">
    <property type="component" value="Unassembled WGS sequence"/>
</dbReference>
<organism evidence="5">
    <name type="scientific">Absidia glauca</name>
    <name type="common">Pin mould</name>
    <dbReference type="NCBI Taxonomy" id="4829"/>
    <lineage>
        <taxon>Eukaryota</taxon>
        <taxon>Fungi</taxon>
        <taxon>Fungi incertae sedis</taxon>
        <taxon>Mucoromycota</taxon>
        <taxon>Mucoromycotina</taxon>
        <taxon>Mucoromycetes</taxon>
        <taxon>Mucorales</taxon>
        <taxon>Cunninghamellaceae</taxon>
        <taxon>Absidia</taxon>
    </lineage>
</organism>
<feature type="compositionally biased region" description="Basic and acidic residues" evidence="1">
    <location>
        <begin position="1162"/>
        <end position="1174"/>
    </location>
</feature>
<proteinExistence type="predicted"/>
<evidence type="ECO:0000256" key="1">
    <source>
        <dbReference type="SAM" id="MobiDB-lite"/>
    </source>
</evidence>
<dbReference type="SMART" id="SM00239">
    <property type="entry name" value="C2"/>
    <property type="match status" value="1"/>
</dbReference>
<dbReference type="InterPro" id="IPR014772">
    <property type="entry name" value="Munc13_dom-2"/>
</dbReference>
<feature type="compositionally biased region" description="Pro residues" evidence="1">
    <location>
        <begin position="1256"/>
        <end position="1265"/>
    </location>
</feature>
<feature type="region of interest" description="Disordered" evidence="1">
    <location>
        <begin position="1"/>
        <end position="21"/>
    </location>
</feature>